<feature type="transmembrane region" description="Helical" evidence="1">
    <location>
        <begin position="51"/>
        <end position="72"/>
    </location>
</feature>
<comment type="caution">
    <text evidence="2">The sequence shown here is derived from an EMBL/GenBank/DDBJ whole genome shotgun (WGS) entry which is preliminary data.</text>
</comment>
<dbReference type="RefSeq" id="WP_289214480.1">
    <property type="nucleotide sequence ID" value="NZ_JAPVRC010000001.1"/>
</dbReference>
<dbReference type="EMBL" id="JBHTBY010000006">
    <property type="protein sequence ID" value="MFC7320906.1"/>
    <property type="molecule type" value="Genomic_DNA"/>
</dbReference>
<proteinExistence type="predicted"/>
<keyword evidence="3" id="KW-1185">Reference proteome</keyword>
<dbReference type="Proteomes" id="UP001596494">
    <property type="component" value="Unassembled WGS sequence"/>
</dbReference>
<organism evidence="2 3">
    <name type="scientific">Halobacillus campisalis</name>
    <dbReference type="NCBI Taxonomy" id="435909"/>
    <lineage>
        <taxon>Bacteria</taxon>
        <taxon>Bacillati</taxon>
        <taxon>Bacillota</taxon>
        <taxon>Bacilli</taxon>
        <taxon>Bacillales</taxon>
        <taxon>Bacillaceae</taxon>
        <taxon>Halobacillus</taxon>
    </lineage>
</organism>
<gene>
    <name evidence="2" type="ORF">ACFQMN_08445</name>
</gene>
<feature type="transmembrane region" description="Helical" evidence="1">
    <location>
        <begin position="157"/>
        <end position="175"/>
    </location>
</feature>
<evidence type="ECO:0000256" key="1">
    <source>
        <dbReference type="SAM" id="Phobius"/>
    </source>
</evidence>
<keyword evidence="1" id="KW-1133">Transmembrane helix</keyword>
<evidence type="ECO:0000313" key="2">
    <source>
        <dbReference type="EMBL" id="MFC7320906.1"/>
    </source>
</evidence>
<name>A0ABW2K2C5_9BACI</name>
<accession>A0ABW2K2C5</accession>
<feature type="transmembrane region" description="Helical" evidence="1">
    <location>
        <begin position="78"/>
        <end position="96"/>
    </location>
</feature>
<feature type="transmembrane region" description="Helical" evidence="1">
    <location>
        <begin position="108"/>
        <end position="128"/>
    </location>
</feature>
<keyword evidence="1" id="KW-0812">Transmembrane</keyword>
<evidence type="ECO:0000313" key="3">
    <source>
        <dbReference type="Proteomes" id="UP001596494"/>
    </source>
</evidence>
<sequence length="176" mass="20555">MDKRNETIVKEILYWKQNRLLPEQYCDFLLALYSEGMEKPERLLSKTTIPYLLYTYVSVILLLLPLSFLVIYFTELGIILQTGLLSTFVGIAFILYRSTSYQFHHFAQTSLVILLVLVMVFAVYITGYWMDNNLWVYLMAGFHSIIWLLIGRLKQYTYLKILGLLGLIVIALTTVF</sequence>
<reference evidence="3" key="1">
    <citation type="journal article" date="2019" name="Int. J. Syst. Evol. Microbiol.">
        <title>The Global Catalogue of Microorganisms (GCM) 10K type strain sequencing project: providing services to taxonomists for standard genome sequencing and annotation.</title>
        <authorList>
            <consortium name="The Broad Institute Genomics Platform"/>
            <consortium name="The Broad Institute Genome Sequencing Center for Infectious Disease"/>
            <person name="Wu L."/>
            <person name="Ma J."/>
        </authorList>
    </citation>
    <scope>NUCLEOTIDE SEQUENCE [LARGE SCALE GENOMIC DNA]</scope>
    <source>
        <strain evidence="3">CCUG 73951</strain>
    </source>
</reference>
<protein>
    <recommendedName>
        <fullName evidence="4">DUF1129 domain-containing protein</fullName>
    </recommendedName>
</protein>
<keyword evidence="1" id="KW-0472">Membrane</keyword>
<evidence type="ECO:0008006" key="4">
    <source>
        <dbReference type="Google" id="ProtNLM"/>
    </source>
</evidence>
<feature type="transmembrane region" description="Helical" evidence="1">
    <location>
        <begin position="134"/>
        <end position="150"/>
    </location>
</feature>